<dbReference type="PANTHER" id="PTHR23100:SF0">
    <property type="entry name" value="ARGININE BIOSYNTHESIS BIFUNCTIONAL PROTEIN ARGJ, MITOCHONDRIAL"/>
    <property type="match status" value="1"/>
</dbReference>
<evidence type="ECO:0000256" key="3">
    <source>
        <dbReference type="ARBA" id="ARBA00011475"/>
    </source>
</evidence>
<dbReference type="InterPro" id="IPR002813">
    <property type="entry name" value="Arg_biosynth_ArgJ"/>
</dbReference>
<dbReference type="RefSeq" id="WP_095424523.1">
    <property type="nucleotide sequence ID" value="NZ_CP029425.2"/>
</dbReference>
<dbReference type="KEGG" id="bot:CIT37_13735"/>
<feature type="chain" id="PRO_5023375231" description="Arginine biosynthesis bifunctional protein ArgJ beta chain" evidence="11">
    <location>
        <begin position="195"/>
        <end position="413"/>
    </location>
</feature>
<feature type="binding site" evidence="11">
    <location>
        <position position="195"/>
    </location>
    <ligand>
        <name>substrate</name>
    </ligand>
</feature>
<comment type="pathway">
    <text evidence="11">Amino-acid biosynthesis; L-arginine biosynthesis; N(2)-acetyl-L-ornithine from L-glutamate: step 1/4.</text>
</comment>
<evidence type="ECO:0000256" key="10">
    <source>
        <dbReference type="ARBA" id="ARBA00023315"/>
    </source>
</evidence>
<dbReference type="InterPro" id="IPR016117">
    <property type="entry name" value="ArgJ-like_dom_sf"/>
</dbReference>
<evidence type="ECO:0000256" key="1">
    <source>
        <dbReference type="ARBA" id="ARBA00004496"/>
    </source>
</evidence>
<keyword evidence="9 11" id="KW-0511">Multifunctional enzyme</keyword>
<protein>
    <recommendedName>
        <fullName evidence="11">Arginine biosynthesis bifunctional protein ArgJ</fullName>
    </recommendedName>
    <domain>
        <recommendedName>
            <fullName evidence="11">Glutamate N-acetyltransferase</fullName>
            <ecNumber evidence="11">2.3.1.35</ecNumber>
        </recommendedName>
        <alternativeName>
            <fullName evidence="11">Ornithine acetyltransferase</fullName>
            <shortName evidence="11">OATase</shortName>
        </alternativeName>
        <alternativeName>
            <fullName evidence="11">Ornithine transacetylase</fullName>
        </alternativeName>
    </domain>
    <domain>
        <recommendedName>
            <fullName evidence="11">Amino-acid acetyltransferase</fullName>
            <ecNumber evidence="11">2.3.1.1</ecNumber>
        </recommendedName>
        <alternativeName>
            <fullName evidence="11">N-acetylglutamate synthase</fullName>
            <shortName evidence="11">AGSase</shortName>
        </alternativeName>
    </domain>
    <component>
        <recommendedName>
            <fullName evidence="11">Arginine biosynthesis bifunctional protein ArgJ alpha chain</fullName>
        </recommendedName>
    </component>
    <component>
        <recommendedName>
            <fullName evidence="11">Arginine biosynthesis bifunctional protein ArgJ beta chain</fullName>
        </recommendedName>
    </component>
</protein>
<dbReference type="EC" id="2.3.1.35" evidence="11"/>
<dbReference type="PANTHER" id="PTHR23100">
    <property type="entry name" value="ARGININE BIOSYNTHESIS BIFUNCTIONAL PROTEIN ARGJ"/>
    <property type="match status" value="1"/>
</dbReference>
<feature type="binding site" evidence="11">
    <location>
        <position position="158"/>
    </location>
    <ligand>
        <name>substrate</name>
    </ligand>
</feature>
<dbReference type="GO" id="GO:0006526">
    <property type="term" value="P:L-arginine biosynthetic process"/>
    <property type="evidence" value="ECO:0007669"/>
    <property type="project" value="UniProtKB-UniRule"/>
</dbReference>
<dbReference type="GO" id="GO:0005737">
    <property type="term" value="C:cytoplasm"/>
    <property type="evidence" value="ECO:0007669"/>
    <property type="project" value="UniProtKB-SubCell"/>
</dbReference>
<name>A0A2U8P658_9BRAD</name>
<organism evidence="12 13">
    <name type="scientific">Bradyrhizobium ottawaense</name>
    <dbReference type="NCBI Taxonomy" id="931866"/>
    <lineage>
        <taxon>Bacteria</taxon>
        <taxon>Pseudomonadati</taxon>
        <taxon>Pseudomonadota</taxon>
        <taxon>Alphaproteobacteria</taxon>
        <taxon>Hyphomicrobiales</taxon>
        <taxon>Nitrobacteraceae</taxon>
        <taxon>Bradyrhizobium</taxon>
    </lineage>
</organism>
<keyword evidence="4 11" id="KW-0963">Cytoplasm</keyword>
<evidence type="ECO:0000256" key="8">
    <source>
        <dbReference type="ARBA" id="ARBA00022813"/>
    </source>
</evidence>
<comment type="subcellular location">
    <subcellularLocation>
        <location evidence="1 11">Cytoplasm</location>
    </subcellularLocation>
</comment>
<sequence>MSSSVSPLAPKTVPDMPTIAGIRLATAEAGIRYKNRTDVLLAVMDKGTAVAGVFTKSKCPSAPVEWCRAKLKGGKARALVVNSGNANAFTGKTGRASTALTAKIAAKAVGCSEGEIFLASTGVIGEPLDATKFDGVLGRLAEAAEPGDYLAAAKAIMTTDTFPKVATATVKLGKAKVTINGMAKGAGMIAPDMATMLSFIFTDAPIAPAALQALLKSGVEDTFNAVTIDGDTSTSDTLLAFATGAAAEHGAPKISRASDPRLKAFVKAFNQVLANLSEQVARDGEGARKLVEITVEGAKTKTSARKIAMSIANSPLVKTAIAGEDANWGRVVMAVGKAGEPADRDKLSISFNGIRVAKSGARDPDYDEAQVSEAMKAPEIAIKVSLGLGKGRDRVLTCDLTKEYVAINGDYRS</sequence>
<proteinExistence type="inferred from homology"/>
<comment type="pathway">
    <text evidence="11">Amino-acid biosynthesis; L-arginine biosynthesis; L-ornithine and N-acetyl-L-glutamate from L-glutamate and N(2)-acetyl-L-ornithine (cyclic): step 1/1.</text>
</comment>
<dbReference type="FunFam" id="3.10.20.340:FF:000003">
    <property type="entry name" value="Arginine biosynthesis bifunctional protein ArgJ"/>
    <property type="match status" value="1"/>
</dbReference>
<evidence type="ECO:0000256" key="11">
    <source>
        <dbReference type="HAMAP-Rule" id="MF_01106"/>
    </source>
</evidence>
<feature type="site" description="Involved in the stabilization of negative charge on the oxyanion by the formation of the oxyanion hole" evidence="11">
    <location>
        <position position="121"/>
    </location>
</feature>
<dbReference type="EMBL" id="CP029425">
    <property type="protein sequence ID" value="AWL93138.1"/>
    <property type="molecule type" value="Genomic_DNA"/>
</dbReference>
<dbReference type="NCBIfam" id="TIGR00120">
    <property type="entry name" value="ArgJ"/>
    <property type="match status" value="1"/>
</dbReference>
<feature type="binding site" evidence="11">
    <location>
        <position position="413"/>
    </location>
    <ligand>
        <name>substrate</name>
    </ligand>
</feature>
<feature type="site" description="Involved in the stabilization of negative charge on the oxyanion by the formation of the oxyanion hole" evidence="11">
    <location>
        <position position="122"/>
    </location>
</feature>
<dbReference type="GeneID" id="92963691"/>
<evidence type="ECO:0000313" key="12">
    <source>
        <dbReference type="EMBL" id="AWL93138.1"/>
    </source>
</evidence>
<keyword evidence="7 11" id="KW-0808">Transferase</keyword>
<comment type="subunit">
    <text evidence="3 11">Heterotetramer of two alpha and two beta chains.</text>
</comment>
<evidence type="ECO:0000313" key="13">
    <source>
        <dbReference type="Proteomes" id="UP000215703"/>
    </source>
</evidence>
<feature type="binding site" evidence="11">
    <location>
        <position position="184"/>
    </location>
    <ligand>
        <name>substrate</name>
    </ligand>
</feature>
<dbReference type="UniPathway" id="UPA00068">
    <property type="reaction ID" value="UER00106"/>
</dbReference>
<feature type="active site" description="Nucleophile" evidence="11">
    <location>
        <position position="195"/>
    </location>
</feature>
<dbReference type="Gene3D" id="3.10.20.340">
    <property type="entry name" value="ArgJ beta chain, C-terminal domain"/>
    <property type="match status" value="1"/>
</dbReference>
<dbReference type="GO" id="GO:0004042">
    <property type="term" value="F:L-glutamate N-acetyltransferase activity"/>
    <property type="evidence" value="ECO:0007669"/>
    <property type="project" value="UniProtKB-UniRule"/>
</dbReference>
<dbReference type="InterPro" id="IPR042195">
    <property type="entry name" value="ArgJ_beta_C"/>
</dbReference>
<keyword evidence="5 11" id="KW-0055">Arginine biosynthesis</keyword>
<dbReference type="GO" id="GO:0004358">
    <property type="term" value="F:L-glutamate N-acetyltransferase activity, acting on acetyl-L-ornithine as donor"/>
    <property type="evidence" value="ECO:0007669"/>
    <property type="project" value="UniProtKB-UniRule"/>
</dbReference>
<feature type="chain" id="PRO_5023375232" description="Arginine biosynthesis bifunctional protein ArgJ alpha chain" evidence="11">
    <location>
        <begin position="1"/>
        <end position="194"/>
    </location>
</feature>
<evidence type="ECO:0000256" key="2">
    <source>
        <dbReference type="ARBA" id="ARBA00006774"/>
    </source>
</evidence>
<dbReference type="AlphaFoldDB" id="A0A2U8P658"/>
<evidence type="ECO:0000256" key="4">
    <source>
        <dbReference type="ARBA" id="ARBA00022490"/>
    </source>
</evidence>
<comment type="catalytic activity">
    <reaction evidence="11">
        <text>L-glutamate + acetyl-CoA = N-acetyl-L-glutamate + CoA + H(+)</text>
        <dbReference type="Rhea" id="RHEA:24292"/>
        <dbReference type="ChEBI" id="CHEBI:15378"/>
        <dbReference type="ChEBI" id="CHEBI:29985"/>
        <dbReference type="ChEBI" id="CHEBI:44337"/>
        <dbReference type="ChEBI" id="CHEBI:57287"/>
        <dbReference type="ChEBI" id="CHEBI:57288"/>
        <dbReference type="EC" id="2.3.1.1"/>
    </reaction>
</comment>
<keyword evidence="6 11" id="KW-0028">Amino-acid biosynthesis</keyword>
<dbReference type="HAMAP" id="MF_01106">
    <property type="entry name" value="ArgJ"/>
    <property type="match status" value="1"/>
</dbReference>
<dbReference type="EC" id="2.3.1.1" evidence="11"/>
<comment type="similarity">
    <text evidence="2 11">Belongs to the ArgJ family.</text>
</comment>
<evidence type="ECO:0000256" key="9">
    <source>
        <dbReference type="ARBA" id="ARBA00023268"/>
    </source>
</evidence>
<keyword evidence="10 11" id="KW-0012">Acyltransferase</keyword>
<dbReference type="NCBIfam" id="NF003802">
    <property type="entry name" value="PRK05388.1"/>
    <property type="match status" value="1"/>
</dbReference>
<evidence type="ECO:0000256" key="7">
    <source>
        <dbReference type="ARBA" id="ARBA00022679"/>
    </source>
</evidence>
<dbReference type="FunFam" id="3.60.70.12:FF:000001">
    <property type="entry name" value="Arginine biosynthesis bifunctional protein ArgJ, chloroplastic"/>
    <property type="match status" value="1"/>
</dbReference>
<reference evidence="12 13" key="1">
    <citation type="journal article" date="2014" name="Int. J. Syst. Evol. Microbiol.">
        <title>Bradyrhizobium ottawaense sp. nov., a symbiotic nitrogen fixing bacterium from root nodules of soybeans in Canada.</title>
        <authorList>
            <person name="Yu X."/>
            <person name="Cloutier S."/>
            <person name="Tambong J.T."/>
            <person name="Bromfield E.S."/>
        </authorList>
    </citation>
    <scope>NUCLEOTIDE SEQUENCE [LARGE SCALE GENOMIC DNA]</scope>
    <source>
        <strain evidence="12 13">OO99</strain>
    </source>
</reference>
<dbReference type="Pfam" id="PF01960">
    <property type="entry name" value="ArgJ"/>
    <property type="match status" value="1"/>
</dbReference>
<feature type="binding site" evidence="11">
    <location>
        <position position="285"/>
    </location>
    <ligand>
        <name>substrate</name>
    </ligand>
</feature>
<evidence type="ECO:0000256" key="6">
    <source>
        <dbReference type="ARBA" id="ARBA00022605"/>
    </source>
</evidence>
<dbReference type="SUPFAM" id="SSF56266">
    <property type="entry name" value="DmpA/ArgJ-like"/>
    <property type="match status" value="1"/>
</dbReference>
<dbReference type="GO" id="GO:0006592">
    <property type="term" value="P:ornithine biosynthetic process"/>
    <property type="evidence" value="ECO:0007669"/>
    <property type="project" value="TreeGrafter"/>
</dbReference>
<gene>
    <name evidence="11" type="primary">argJ</name>
    <name evidence="12" type="ORF">CIT37_13735</name>
</gene>
<feature type="site" description="Cleavage; by autolysis" evidence="11">
    <location>
        <begin position="194"/>
        <end position="195"/>
    </location>
</feature>
<comment type="function">
    <text evidence="11">Catalyzes two activities which are involved in the cyclic version of arginine biosynthesis: the synthesis of N-acetylglutamate from glutamate and acetyl-CoA as the acetyl donor, and of ornithine by transacetylation between N(2)-acetylornithine and glutamate.</text>
</comment>
<dbReference type="Proteomes" id="UP000215703">
    <property type="component" value="Chromosome"/>
</dbReference>
<dbReference type="Gene3D" id="3.60.70.12">
    <property type="entry name" value="L-amino peptidase D-ALA esterase/amidase"/>
    <property type="match status" value="1"/>
</dbReference>
<comment type="catalytic activity">
    <reaction evidence="11">
        <text>N(2)-acetyl-L-ornithine + L-glutamate = N-acetyl-L-glutamate + L-ornithine</text>
        <dbReference type="Rhea" id="RHEA:15349"/>
        <dbReference type="ChEBI" id="CHEBI:29985"/>
        <dbReference type="ChEBI" id="CHEBI:44337"/>
        <dbReference type="ChEBI" id="CHEBI:46911"/>
        <dbReference type="ChEBI" id="CHEBI:57805"/>
        <dbReference type="EC" id="2.3.1.35"/>
    </reaction>
</comment>
<reference evidence="12 13" key="2">
    <citation type="journal article" date="2017" name="Syst. Appl. Microbiol.">
        <title>Soybeans inoculated with root zone soils of Canadian native legumes harbour diverse and novel Bradyrhizobium spp. that possess agricultural potential.</title>
        <authorList>
            <person name="Bromfield E.S.P."/>
            <person name="Cloutier S."/>
            <person name="Tambong J.T."/>
            <person name="Tran Thi T.V."/>
        </authorList>
    </citation>
    <scope>NUCLEOTIDE SEQUENCE [LARGE SCALE GENOMIC DNA]</scope>
    <source>
        <strain evidence="12 13">OO99</strain>
    </source>
</reference>
<keyword evidence="8 11" id="KW-0068">Autocatalytic cleavage</keyword>
<feature type="binding site" evidence="11">
    <location>
        <position position="408"/>
    </location>
    <ligand>
        <name>substrate</name>
    </ligand>
</feature>
<accession>A0A2U8P658</accession>
<dbReference type="CDD" id="cd02152">
    <property type="entry name" value="OAT"/>
    <property type="match status" value="1"/>
</dbReference>
<evidence type="ECO:0000256" key="5">
    <source>
        <dbReference type="ARBA" id="ARBA00022571"/>
    </source>
</evidence>